<dbReference type="InterPro" id="IPR003661">
    <property type="entry name" value="HisK_dim/P_dom"/>
</dbReference>
<dbReference type="PIRSF" id="PIRSF037347">
    <property type="entry name" value="STHK_CHASE2_PAS_prd"/>
    <property type="match status" value="1"/>
</dbReference>
<dbReference type="PROSITE" id="PS50109">
    <property type="entry name" value="HIS_KIN"/>
    <property type="match status" value="1"/>
</dbReference>
<dbReference type="RefSeq" id="WP_190432485.1">
    <property type="nucleotide sequence ID" value="NZ_JAMPKM010000007.1"/>
</dbReference>
<dbReference type="Proteomes" id="UP001464891">
    <property type="component" value="Unassembled WGS sequence"/>
</dbReference>
<keyword evidence="5" id="KW-0418">Kinase</keyword>
<dbReference type="PANTHER" id="PTHR43711:SF31">
    <property type="entry name" value="HISTIDINE KINASE"/>
    <property type="match status" value="1"/>
</dbReference>
<dbReference type="InterPro" id="IPR035965">
    <property type="entry name" value="PAS-like_dom_sf"/>
</dbReference>
<evidence type="ECO:0000313" key="9">
    <source>
        <dbReference type="EMBL" id="MEP0818064.1"/>
    </source>
</evidence>
<dbReference type="InterPro" id="IPR036890">
    <property type="entry name" value="HATPase_C_sf"/>
</dbReference>
<dbReference type="SUPFAM" id="SSF47384">
    <property type="entry name" value="Homodimeric domain of signal transducing histidine kinase"/>
    <property type="match status" value="1"/>
</dbReference>
<dbReference type="CDD" id="cd00082">
    <property type="entry name" value="HisKA"/>
    <property type="match status" value="1"/>
</dbReference>
<keyword evidence="7" id="KW-0472">Membrane</keyword>
<dbReference type="InterPro" id="IPR036097">
    <property type="entry name" value="HisK_dim/P_sf"/>
</dbReference>
<dbReference type="InterPro" id="IPR005467">
    <property type="entry name" value="His_kinase_dom"/>
</dbReference>
<keyword evidence="4" id="KW-0808">Transferase</keyword>
<dbReference type="SMART" id="SM00388">
    <property type="entry name" value="HisKA"/>
    <property type="match status" value="1"/>
</dbReference>
<dbReference type="EC" id="2.7.13.3" evidence="2"/>
<evidence type="ECO:0000256" key="4">
    <source>
        <dbReference type="ARBA" id="ARBA00022679"/>
    </source>
</evidence>
<dbReference type="PRINTS" id="PR00344">
    <property type="entry name" value="BCTRLSENSOR"/>
</dbReference>
<dbReference type="InterPro" id="IPR050736">
    <property type="entry name" value="Sensor_HK_Regulatory"/>
</dbReference>
<dbReference type="SMART" id="SM01080">
    <property type="entry name" value="CHASE2"/>
    <property type="match status" value="1"/>
</dbReference>
<feature type="domain" description="Histidine kinase" evidence="8">
    <location>
        <begin position="554"/>
        <end position="769"/>
    </location>
</feature>
<keyword evidence="6" id="KW-0902">Two-component regulatory system</keyword>
<dbReference type="CDD" id="cd00075">
    <property type="entry name" value="HATPase"/>
    <property type="match status" value="1"/>
</dbReference>
<dbReference type="Gene3D" id="1.10.287.130">
    <property type="match status" value="1"/>
</dbReference>
<evidence type="ECO:0000256" key="5">
    <source>
        <dbReference type="ARBA" id="ARBA00022777"/>
    </source>
</evidence>
<comment type="catalytic activity">
    <reaction evidence="1">
        <text>ATP + protein L-histidine = ADP + protein N-phospho-L-histidine.</text>
        <dbReference type="EC" id="2.7.13.3"/>
    </reaction>
</comment>
<evidence type="ECO:0000259" key="8">
    <source>
        <dbReference type="PROSITE" id="PS50109"/>
    </source>
</evidence>
<dbReference type="InterPro" id="IPR003594">
    <property type="entry name" value="HATPase_dom"/>
</dbReference>
<keyword evidence="7" id="KW-0812">Transmembrane</keyword>
<proteinExistence type="predicted"/>
<dbReference type="InterPro" id="IPR004358">
    <property type="entry name" value="Sig_transdc_His_kin-like_C"/>
</dbReference>
<dbReference type="PANTHER" id="PTHR43711">
    <property type="entry name" value="TWO-COMPONENT HISTIDINE KINASE"/>
    <property type="match status" value="1"/>
</dbReference>
<dbReference type="InterPro" id="IPR017181">
    <property type="entry name" value="Sig_transdc_His_kin_CHASE2"/>
</dbReference>
<evidence type="ECO:0000256" key="6">
    <source>
        <dbReference type="ARBA" id="ARBA00023012"/>
    </source>
</evidence>
<accession>A0ABV0J8F2</accession>
<comment type="caution">
    <text evidence="9">The sequence shown here is derived from an EMBL/GenBank/DDBJ whole genome shotgun (WGS) entry which is preliminary data.</text>
</comment>
<dbReference type="Gene3D" id="3.30.450.20">
    <property type="entry name" value="PAS domain"/>
    <property type="match status" value="1"/>
</dbReference>
<dbReference type="Pfam" id="PF00512">
    <property type="entry name" value="HisKA"/>
    <property type="match status" value="1"/>
</dbReference>
<keyword evidence="7" id="KW-1133">Transmembrane helix</keyword>
<feature type="transmembrane region" description="Helical" evidence="7">
    <location>
        <begin position="277"/>
        <end position="294"/>
    </location>
</feature>
<dbReference type="Pfam" id="PF02518">
    <property type="entry name" value="HATPase_c"/>
    <property type="match status" value="1"/>
</dbReference>
<evidence type="ECO:0000313" key="10">
    <source>
        <dbReference type="Proteomes" id="UP001464891"/>
    </source>
</evidence>
<evidence type="ECO:0000256" key="1">
    <source>
        <dbReference type="ARBA" id="ARBA00000085"/>
    </source>
</evidence>
<dbReference type="SMART" id="SM00387">
    <property type="entry name" value="HATPase_c"/>
    <property type="match status" value="1"/>
</dbReference>
<dbReference type="EMBL" id="JAMPKM010000007">
    <property type="protein sequence ID" value="MEP0818064.1"/>
    <property type="molecule type" value="Genomic_DNA"/>
</dbReference>
<name>A0ABV0J8F2_9CYAN</name>
<reference evidence="9 10" key="1">
    <citation type="submission" date="2022-04" db="EMBL/GenBank/DDBJ databases">
        <title>Positive selection, recombination, and allopatry shape intraspecific diversity of widespread and dominant cyanobacteria.</title>
        <authorList>
            <person name="Wei J."/>
            <person name="Shu W."/>
            <person name="Hu C."/>
        </authorList>
    </citation>
    <scope>NUCLEOTIDE SEQUENCE [LARGE SCALE GENOMIC DNA]</scope>
    <source>
        <strain evidence="9 10">GB2-A4</strain>
    </source>
</reference>
<dbReference type="Gene3D" id="3.30.565.10">
    <property type="entry name" value="Histidine kinase-like ATPase, C-terminal domain"/>
    <property type="match status" value="1"/>
</dbReference>
<protein>
    <recommendedName>
        <fullName evidence="2">histidine kinase</fullName>
        <ecNumber evidence="2">2.7.13.3</ecNumber>
    </recommendedName>
</protein>
<evidence type="ECO:0000256" key="7">
    <source>
        <dbReference type="SAM" id="Phobius"/>
    </source>
</evidence>
<evidence type="ECO:0000256" key="2">
    <source>
        <dbReference type="ARBA" id="ARBA00012438"/>
    </source>
</evidence>
<dbReference type="InterPro" id="IPR007890">
    <property type="entry name" value="CHASE2"/>
</dbReference>
<dbReference type="SUPFAM" id="SSF55874">
    <property type="entry name" value="ATPase domain of HSP90 chaperone/DNA topoisomerase II/histidine kinase"/>
    <property type="match status" value="1"/>
</dbReference>
<keyword evidence="3" id="KW-0597">Phosphoprotein</keyword>
<dbReference type="Pfam" id="PF05226">
    <property type="entry name" value="CHASE2"/>
    <property type="match status" value="1"/>
</dbReference>
<sequence length="772" mass="86225">MKRQFRELGWRLLPGGITALVIASLTALEVWRPLEQIAYNTLFQLRGAIAWDRSVVIVGIDDRSLRDLGPFPWSRQQYIQLLSVLTKAEPSVIALNVVLTDQGPQDTRLATAVQQQGRVVLAQAWDGIGGPLLPSPPLGKVAFAVGQVYKKQDSDGLTRKIDLQLQGVPALGLAAVQGYSLVQAPVELPNLQTPFWVNWPGPVRQLQHYSFVDVIHQQISPQAFKDKIVVVGVTAAGLDSLPTPFDRNPPASGTHLHAAVISTLLQHNSLRLPPQPWLLGLFLLGGPGLSYVLSRWSTERQITLGLGLCGIWSIASLLLLHAGYLMPVVLPIILFSTTTGTVLLEERLRENALLQHEVKQLWQAHHQDLVARSHSILRSEQTHWQTGQQPASMQPVAQLALLAKQFGRSQSAQAAIARSLSIGLLAADLDGLVWFCNPMAAKWLEIKVGDRLHAQLIPRWLSQGQWQSDLQMLRQQQPVTPHELHQDGTWFELKLEPLLYGSVEPEIAKQSPHLDGLLLVLEDITARKQIEENLSHQMQELQRMNLLKDDFLSTVSHELRSPMANMKMAIYMLKIAKTQEQEDHYFRILQAECDREINLINDLLDLQRLEAAAKPFNPETIDLNDWLPRLVEPFKERASNRQQSVQVQILSELPLLVSDQPSLERVLAELLNNACKYTPPGGEIKAIAGFNSPYIELSVSNSGSEIPDIELTRIFEKFYRIPRNDRWKQGGTGLGLALVKKLVEHLGGMIQVTSDSEHTTFTISLPTQLSQS</sequence>
<gene>
    <name evidence="9" type="ORF">NC998_13265</name>
</gene>
<keyword evidence="10" id="KW-1185">Reference proteome</keyword>
<organism evidence="9 10">
    <name type="scientific">Trichocoleus desertorum GB2-A4</name>
    <dbReference type="NCBI Taxonomy" id="2933944"/>
    <lineage>
        <taxon>Bacteria</taxon>
        <taxon>Bacillati</taxon>
        <taxon>Cyanobacteriota</taxon>
        <taxon>Cyanophyceae</taxon>
        <taxon>Leptolyngbyales</taxon>
        <taxon>Trichocoleusaceae</taxon>
        <taxon>Trichocoleus</taxon>
    </lineage>
</organism>
<dbReference type="SUPFAM" id="SSF55785">
    <property type="entry name" value="PYP-like sensor domain (PAS domain)"/>
    <property type="match status" value="1"/>
</dbReference>
<feature type="transmembrane region" description="Helical" evidence="7">
    <location>
        <begin position="301"/>
        <end position="319"/>
    </location>
</feature>
<evidence type="ECO:0000256" key="3">
    <source>
        <dbReference type="ARBA" id="ARBA00022553"/>
    </source>
</evidence>